<dbReference type="FunFam" id="3.30.200.20:FF:000432">
    <property type="entry name" value="LRR receptor-like serine/threonine-protein kinase EFR"/>
    <property type="match status" value="1"/>
</dbReference>
<evidence type="ECO:0000256" key="15">
    <source>
        <dbReference type="ARBA" id="ARBA00022840"/>
    </source>
</evidence>
<keyword evidence="10 23" id="KW-0812">Transmembrane</keyword>
<dbReference type="InterPro" id="IPR051809">
    <property type="entry name" value="Plant_receptor-like_S/T_kinase"/>
</dbReference>
<evidence type="ECO:0000256" key="19">
    <source>
        <dbReference type="ARBA" id="ARBA00023180"/>
    </source>
</evidence>
<dbReference type="GO" id="GO:0005524">
    <property type="term" value="F:ATP binding"/>
    <property type="evidence" value="ECO:0007669"/>
    <property type="project" value="UniProtKB-UniRule"/>
</dbReference>
<dbReference type="InterPro" id="IPR011009">
    <property type="entry name" value="Kinase-like_dom_sf"/>
</dbReference>
<keyword evidence="8" id="KW-0433">Leucine-rich repeat</keyword>
<evidence type="ECO:0000256" key="20">
    <source>
        <dbReference type="ARBA" id="ARBA00047899"/>
    </source>
</evidence>
<evidence type="ECO:0000256" key="6">
    <source>
        <dbReference type="ARBA" id="ARBA00022527"/>
    </source>
</evidence>
<keyword evidence="5" id="KW-1003">Cell membrane</keyword>
<comment type="similarity">
    <text evidence="3">Belongs to the protein kinase superfamily. Ser/Thr protein kinase family.</text>
</comment>
<evidence type="ECO:0000256" key="7">
    <source>
        <dbReference type="ARBA" id="ARBA00022553"/>
    </source>
</evidence>
<dbReference type="Proteomes" id="UP001630127">
    <property type="component" value="Unassembled WGS sequence"/>
</dbReference>
<dbReference type="SMART" id="SM00220">
    <property type="entry name" value="S_TKc"/>
    <property type="match status" value="1"/>
</dbReference>
<keyword evidence="16 23" id="KW-1133">Transmembrane helix</keyword>
<dbReference type="SMART" id="SM00369">
    <property type="entry name" value="LRR_TYP"/>
    <property type="match status" value="8"/>
</dbReference>
<feature type="chain" id="PRO_5044825492" description="non-specific serine/threonine protein kinase" evidence="24">
    <location>
        <begin position="27"/>
        <end position="1010"/>
    </location>
</feature>
<dbReference type="InterPro" id="IPR008271">
    <property type="entry name" value="Ser/Thr_kinase_AS"/>
</dbReference>
<feature type="domain" description="Protein kinase" evidence="25">
    <location>
        <begin position="709"/>
        <end position="1005"/>
    </location>
</feature>
<keyword evidence="18" id="KW-0675">Receptor</keyword>
<evidence type="ECO:0000256" key="24">
    <source>
        <dbReference type="SAM" id="SignalP"/>
    </source>
</evidence>
<dbReference type="GO" id="GO:0051707">
    <property type="term" value="P:response to other organism"/>
    <property type="evidence" value="ECO:0007669"/>
    <property type="project" value="UniProtKB-ARBA"/>
</dbReference>
<dbReference type="Pfam" id="PF08263">
    <property type="entry name" value="LRRNT_2"/>
    <property type="match status" value="1"/>
</dbReference>
<evidence type="ECO:0000256" key="11">
    <source>
        <dbReference type="ARBA" id="ARBA00022729"/>
    </source>
</evidence>
<comment type="catalytic activity">
    <reaction evidence="20">
        <text>L-threonyl-[protein] + ATP = O-phospho-L-threonyl-[protein] + ADP + H(+)</text>
        <dbReference type="Rhea" id="RHEA:46608"/>
        <dbReference type="Rhea" id="RHEA-COMP:11060"/>
        <dbReference type="Rhea" id="RHEA-COMP:11605"/>
        <dbReference type="ChEBI" id="CHEBI:15378"/>
        <dbReference type="ChEBI" id="CHEBI:30013"/>
        <dbReference type="ChEBI" id="CHEBI:30616"/>
        <dbReference type="ChEBI" id="CHEBI:61977"/>
        <dbReference type="ChEBI" id="CHEBI:456216"/>
        <dbReference type="EC" id="2.7.11.1"/>
    </reaction>
</comment>
<evidence type="ECO:0000256" key="8">
    <source>
        <dbReference type="ARBA" id="ARBA00022614"/>
    </source>
</evidence>
<keyword evidence="9" id="KW-0808">Transferase</keyword>
<dbReference type="GO" id="GO:0006952">
    <property type="term" value="P:defense response"/>
    <property type="evidence" value="ECO:0007669"/>
    <property type="project" value="UniProtKB-ARBA"/>
</dbReference>
<dbReference type="Pfam" id="PF07714">
    <property type="entry name" value="PK_Tyr_Ser-Thr"/>
    <property type="match status" value="1"/>
</dbReference>
<evidence type="ECO:0000313" key="27">
    <source>
        <dbReference type="Proteomes" id="UP001630127"/>
    </source>
</evidence>
<dbReference type="Pfam" id="PF13855">
    <property type="entry name" value="LRR_8"/>
    <property type="match status" value="2"/>
</dbReference>
<dbReference type="PANTHER" id="PTHR27008">
    <property type="entry name" value="OS04G0122200 PROTEIN"/>
    <property type="match status" value="1"/>
</dbReference>
<evidence type="ECO:0000256" key="17">
    <source>
        <dbReference type="ARBA" id="ARBA00023136"/>
    </source>
</evidence>
<dbReference type="FunFam" id="3.80.10.10:FF:000383">
    <property type="entry name" value="Leucine-rich repeat receptor protein kinase EMS1"/>
    <property type="match status" value="1"/>
</dbReference>
<keyword evidence="19" id="KW-0325">Glycoprotein</keyword>
<dbReference type="FunFam" id="3.80.10.10:FF:000288">
    <property type="entry name" value="LRR receptor-like serine/threonine-protein kinase EFR"/>
    <property type="match status" value="1"/>
</dbReference>
<dbReference type="GO" id="GO:0004674">
    <property type="term" value="F:protein serine/threonine kinase activity"/>
    <property type="evidence" value="ECO:0007669"/>
    <property type="project" value="UniProtKB-KW"/>
</dbReference>
<dbReference type="Gene3D" id="3.80.10.10">
    <property type="entry name" value="Ribonuclease Inhibitor"/>
    <property type="match status" value="4"/>
</dbReference>
<dbReference type="EC" id="2.7.11.1" evidence="4"/>
<evidence type="ECO:0000256" key="16">
    <source>
        <dbReference type="ARBA" id="ARBA00022989"/>
    </source>
</evidence>
<evidence type="ECO:0000256" key="2">
    <source>
        <dbReference type="ARBA" id="ARBA00004479"/>
    </source>
</evidence>
<evidence type="ECO:0000256" key="14">
    <source>
        <dbReference type="ARBA" id="ARBA00022777"/>
    </source>
</evidence>
<evidence type="ECO:0000256" key="23">
    <source>
        <dbReference type="SAM" id="Phobius"/>
    </source>
</evidence>
<gene>
    <name evidence="26" type="ORF">ACH5RR_039581</name>
</gene>
<evidence type="ECO:0000259" key="25">
    <source>
        <dbReference type="PROSITE" id="PS50011"/>
    </source>
</evidence>
<proteinExistence type="inferred from homology"/>
<dbReference type="Pfam" id="PF00560">
    <property type="entry name" value="LRR_1"/>
    <property type="match status" value="3"/>
</dbReference>
<comment type="catalytic activity">
    <reaction evidence="21">
        <text>L-seryl-[protein] + ATP = O-phospho-L-seryl-[protein] + ADP + H(+)</text>
        <dbReference type="Rhea" id="RHEA:17989"/>
        <dbReference type="Rhea" id="RHEA-COMP:9863"/>
        <dbReference type="Rhea" id="RHEA-COMP:11604"/>
        <dbReference type="ChEBI" id="CHEBI:15378"/>
        <dbReference type="ChEBI" id="CHEBI:29999"/>
        <dbReference type="ChEBI" id="CHEBI:30616"/>
        <dbReference type="ChEBI" id="CHEBI:83421"/>
        <dbReference type="ChEBI" id="CHEBI:456216"/>
        <dbReference type="EC" id="2.7.11.1"/>
    </reaction>
</comment>
<protein>
    <recommendedName>
        <fullName evidence="4">non-specific serine/threonine protein kinase</fullName>
        <ecNumber evidence="4">2.7.11.1</ecNumber>
    </recommendedName>
</protein>
<dbReference type="PROSITE" id="PS00108">
    <property type="entry name" value="PROTEIN_KINASE_ST"/>
    <property type="match status" value="1"/>
</dbReference>
<evidence type="ECO:0000256" key="21">
    <source>
        <dbReference type="ARBA" id="ARBA00048679"/>
    </source>
</evidence>
<evidence type="ECO:0000256" key="5">
    <source>
        <dbReference type="ARBA" id="ARBA00022475"/>
    </source>
</evidence>
<keyword evidence="17 23" id="KW-0472">Membrane</keyword>
<evidence type="ECO:0000256" key="12">
    <source>
        <dbReference type="ARBA" id="ARBA00022737"/>
    </source>
</evidence>
<evidence type="ECO:0000256" key="9">
    <source>
        <dbReference type="ARBA" id="ARBA00022679"/>
    </source>
</evidence>
<dbReference type="InterPro" id="IPR017441">
    <property type="entry name" value="Protein_kinase_ATP_BS"/>
</dbReference>
<dbReference type="PROSITE" id="PS50011">
    <property type="entry name" value="PROTEIN_KINASE_DOM"/>
    <property type="match status" value="1"/>
</dbReference>
<dbReference type="PANTHER" id="PTHR27008:SF587">
    <property type="entry name" value="PROTEIN KINASE DOMAIN-CONTAINING PROTEIN"/>
    <property type="match status" value="1"/>
</dbReference>
<feature type="transmembrane region" description="Helical" evidence="23">
    <location>
        <begin position="650"/>
        <end position="675"/>
    </location>
</feature>
<evidence type="ECO:0000256" key="22">
    <source>
        <dbReference type="PROSITE-ProRule" id="PRU10141"/>
    </source>
</evidence>
<dbReference type="CDD" id="cd14066">
    <property type="entry name" value="STKc_IRAK"/>
    <property type="match status" value="1"/>
</dbReference>
<feature type="signal peptide" evidence="24">
    <location>
        <begin position="1"/>
        <end position="26"/>
    </location>
</feature>
<sequence length="1010" mass="111386">MILCNSNLFLLLVLLVPINLSLLASADNIFQNETDWFALLEFKREISDDPYGVLNSWNDSQHHCSWQGVTCGPRHGRVTALTLSGKSLLGSISPHIGNLSFMKFIALNENRFQGEIPQEIGRLFRLRSLNLSRNILTGEIPVNLSHCLEINELSLFRNQLVGKIPTELGFLKKLEILYLYTNNLTGEIPRSFGNLSSMTILSLTYNNLEGNLPEQLGFLANLFDLSVGVNKLSGVIPPAVYNNSAITIFSITSNFFHGIIPADIGLRLPNLQKLEFYGNQFSGDIPVSVSNLSKLTMLEVGENSLKGQVPDNLGKLSKLQLLNIEVNLLGSNSAKDLSFIASLTNCSNLQALAFGTNNFGGELPNIIVNLSSQMTQIYVNQNNISGSIPIGFGRFVNLFTLNMEQNSFTGVVPGDLNELQNLQYLSLSENSLTGKIPSDLCKIKSLYALDLSRNSFDGDITLSLQNCQYLKQLDISRNNLSGIITPLAFGMSSSSSLANVDLSHNLMSGSIPFEVGKLTNLNIFIVSYNNFSGEIPTTLGDCLGLEYLSMEVNLFQGKIPTTFVSLKGLQHLDLSSNNLTGQVPRGLQTLTFLKYLNLSFNDLEGEIPTDGVFGNASGVSVVGNRKLCGGIPELQLTKCIIQRKKKKNHLVIILTSTACAVILIFAALMVCIFIYHKRAREKDSPAVRSEVDKVLRISYQELYRATEGFSSTNLIGSGSFGFVYKGSLDQHGDRLVAIKVLDIQKNGASKTFKAECRALRNIRHRNLVSLLTYCSSIDPKGNEFMALVYEYMENGSLDKWLLPEKAETTSSKDLNFLERLNITIDVASALDYLHNQSEVAVVHCDLKPSNILLDKNMVAHVGDFGLARLLPKASNNSTQLGSTSSAAGIKGTIGYAAPEYGMGLEASTEGDVYSFGILLLEMFTGRRPTDDTFMDGLNLHNYVKMALPEHIWEIVDPSINSKQENREALASIFRVGLGCSERSPKDRMHMKEVTRRLYHIRDAFLSLCKE</sequence>
<feature type="binding site" evidence="22">
    <location>
        <position position="739"/>
    </location>
    <ligand>
        <name>ATP</name>
        <dbReference type="ChEBI" id="CHEBI:30616"/>
    </ligand>
</feature>
<evidence type="ECO:0000256" key="1">
    <source>
        <dbReference type="ARBA" id="ARBA00004162"/>
    </source>
</evidence>
<dbReference type="FunFam" id="1.10.510.10:FF:000358">
    <property type="entry name" value="Putative leucine-rich repeat receptor-like serine/threonine-protein kinase"/>
    <property type="match status" value="1"/>
</dbReference>
<evidence type="ECO:0000256" key="18">
    <source>
        <dbReference type="ARBA" id="ARBA00023170"/>
    </source>
</evidence>
<evidence type="ECO:0000256" key="13">
    <source>
        <dbReference type="ARBA" id="ARBA00022741"/>
    </source>
</evidence>
<evidence type="ECO:0000256" key="4">
    <source>
        <dbReference type="ARBA" id="ARBA00012513"/>
    </source>
</evidence>
<dbReference type="InterPro" id="IPR001611">
    <property type="entry name" value="Leu-rich_rpt"/>
</dbReference>
<evidence type="ECO:0000313" key="26">
    <source>
        <dbReference type="EMBL" id="KAL3500488.1"/>
    </source>
</evidence>
<dbReference type="InterPro" id="IPR001245">
    <property type="entry name" value="Ser-Thr/Tyr_kinase_cat_dom"/>
</dbReference>
<keyword evidence="12" id="KW-0677">Repeat</keyword>
<dbReference type="InterPro" id="IPR013210">
    <property type="entry name" value="LRR_N_plant-typ"/>
</dbReference>
<comment type="subcellular location">
    <subcellularLocation>
        <location evidence="1">Cell membrane</location>
        <topology evidence="1">Single-pass membrane protein</topology>
    </subcellularLocation>
    <subcellularLocation>
        <location evidence="2">Membrane</location>
        <topology evidence="2">Single-pass type I membrane protein</topology>
    </subcellularLocation>
</comment>
<keyword evidence="11 24" id="KW-0732">Signal</keyword>
<keyword evidence="27" id="KW-1185">Reference proteome</keyword>
<dbReference type="AlphaFoldDB" id="A0ABD2XZ45"/>
<dbReference type="PROSITE" id="PS00107">
    <property type="entry name" value="PROTEIN_KINASE_ATP"/>
    <property type="match status" value="1"/>
</dbReference>
<keyword evidence="7" id="KW-0597">Phosphoprotein</keyword>
<dbReference type="SUPFAM" id="SSF52058">
    <property type="entry name" value="L domain-like"/>
    <property type="match status" value="2"/>
</dbReference>
<keyword evidence="14" id="KW-0418">Kinase</keyword>
<evidence type="ECO:0000256" key="3">
    <source>
        <dbReference type="ARBA" id="ARBA00008684"/>
    </source>
</evidence>
<keyword evidence="15 22" id="KW-0067">ATP-binding</keyword>
<dbReference type="PRINTS" id="PR00019">
    <property type="entry name" value="LEURICHRPT"/>
</dbReference>
<dbReference type="FunFam" id="3.80.10.10:FF:000565">
    <property type="entry name" value="Leucine-rich repeat receptor-like kinase protein FLORAL ORGAN NUMBER1"/>
    <property type="match status" value="1"/>
</dbReference>
<evidence type="ECO:0000256" key="10">
    <source>
        <dbReference type="ARBA" id="ARBA00022692"/>
    </source>
</evidence>
<dbReference type="GO" id="GO:0005886">
    <property type="term" value="C:plasma membrane"/>
    <property type="evidence" value="ECO:0007669"/>
    <property type="project" value="UniProtKB-SubCell"/>
</dbReference>
<dbReference type="FunFam" id="3.80.10.10:FF:000041">
    <property type="entry name" value="LRR receptor-like serine/threonine-protein kinase ERECTA"/>
    <property type="match status" value="1"/>
</dbReference>
<dbReference type="SMART" id="SM00365">
    <property type="entry name" value="LRR_SD22"/>
    <property type="match status" value="4"/>
</dbReference>
<organism evidence="26 27">
    <name type="scientific">Cinchona calisaya</name>
    <dbReference type="NCBI Taxonomy" id="153742"/>
    <lineage>
        <taxon>Eukaryota</taxon>
        <taxon>Viridiplantae</taxon>
        <taxon>Streptophyta</taxon>
        <taxon>Embryophyta</taxon>
        <taxon>Tracheophyta</taxon>
        <taxon>Spermatophyta</taxon>
        <taxon>Magnoliopsida</taxon>
        <taxon>eudicotyledons</taxon>
        <taxon>Gunneridae</taxon>
        <taxon>Pentapetalae</taxon>
        <taxon>asterids</taxon>
        <taxon>lamiids</taxon>
        <taxon>Gentianales</taxon>
        <taxon>Rubiaceae</taxon>
        <taxon>Cinchonoideae</taxon>
        <taxon>Cinchoneae</taxon>
        <taxon>Cinchona</taxon>
    </lineage>
</organism>
<dbReference type="Gene3D" id="3.30.200.20">
    <property type="entry name" value="Phosphorylase Kinase, domain 1"/>
    <property type="match status" value="1"/>
</dbReference>
<comment type="caution">
    <text evidence="26">The sequence shown here is derived from an EMBL/GenBank/DDBJ whole genome shotgun (WGS) entry which is preliminary data.</text>
</comment>
<dbReference type="Gene3D" id="1.10.510.10">
    <property type="entry name" value="Transferase(Phosphotransferase) domain 1"/>
    <property type="match status" value="1"/>
</dbReference>
<dbReference type="InterPro" id="IPR003591">
    <property type="entry name" value="Leu-rich_rpt_typical-subtyp"/>
</dbReference>
<dbReference type="InterPro" id="IPR032675">
    <property type="entry name" value="LRR_dom_sf"/>
</dbReference>
<dbReference type="InterPro" id="IPR000719">
    <property type="entry name" value="Prot_kinase_dom"/>
</dbReference>
<reference evidence="26 27" key="1">
    <citation type="submission" date="2024-11" db="EMBL/GenBank/DDBJ databases">
        <title>A near-complete genome assembly of Cinchona calisaya.</title>
        <authorList>
            <person name="Lian D.C."/>
            <person name="Zhao X.W."/>
            <person name="Wei L."/>
        </authorList>
    </citation>
    <scope>NUCLEOTIDE SEQUENCE [LARGE SCALE GENOMIC DNA]</scope>
    <source>
        <tissue evidence="26">Nenye</tissue>
    </source>
</reference>
<keyword evidence="6" id="KW-0723">Serine/threonine-protein kinase</keyword>
<accession>A0ABD2XZ45</accession>
<dbReference type="EMBL" id="JBJUIK010000016">
    <property type="protein sequence ID" value="KAL3500488.1"/>
    <property type="molecule type" value="Genomic_DNA"/>
</dbReference>
<dbReference type="SUPFAM" id="SSF56112">
    <property type="entry name" value="Protein kinase-like (PK-like)"/>
    <property type="match status" value="1"/>
</dbReference>
<name>A0ABD2XZ45_9GENT</name>
<keyword evidence="13 22" id="KW-0547">Nucleotide-binding</keyword>